<dbReference type="OrthoDB" id="2018133at2759"/>
<dbReference type="STRING" id="1447883.A0A2B7Z1S3"/>
<dbReference type="CDD" id="cd06558">
    <property type="entry name" value="crotonase-like"/>
    <property type="match status" value="1"/>
</dbReference>
<dbReference type="InterPro" id="IPR014748">
    <property type="entry name" value="Enoyl-CoA_hydra_C"/>
</dbReference>
<comment type="caution">
    <text evidence="2">The sequence shown here is derived from an EMBL/GenBank/DDBJ whole genome shotgun (WGS) entry which is preliminary data.</text>
</comment>
<dbReference type="InterPro" id="IPR001753">
    <property type="entry name" value="Enoyl-CoA_hydra/iso"/>
</dbReference>
<evidence type="ECO:0008006" key="4">
    <source>
        <dbReference type="Google" id="ProtNLM"/>
    </source>
</evidence>
<dbReference type="SUPFAM" id="SSF52096">
    <property type="entry name" value="ClpP/crotonase"/>
    <property type="match status" value="1"/>
</dbReference>
<evidence type="ECO:0000313" key="2">
    <source>
        <dbReference type="EMBL" id="PGH27189.1"/>
    </source>
</evidence>
<comment type="similarity">
    <text evidence="1">Belongs to the enoyl-CoA hydratase/isomerase family.</text>
</comment>
<evidence type="ECO:0000256" key="1">
    <source>
        <dbReference type="ARBA" id="ARBA00005254"/>
    </source>
</evidence>
<evidence type="ECO:0000313" key="3">
    <source>
        <dbReference type="Proteomes" id="UP000224634"/>
    </source>
</evidence>
<proteinExistence type="inferred from homology"/>
<dbReference type="Gene3D" id="3.90.226.10">
    <property type="entry name" value="2-enoyl-CoA Hydratase, Chain A, domain 1"/>
    <property type="match status" value="1"/>
</dbReference>
<name>A0A2B7Z1S3_POLH7</name>
<dbReference type="PANTHER" id="PTHR43684">
    <property type="match status" value="1"/>
</dbReference>
<organism evidence="2 3">
    <name type="scientific">Polytolypa hystricis (strain UAMH7299)</name>
    <dbReference type="NCBI Taxonomy" id="1447883"/>
    <lineage>
        <taxon>Eukaryota</taxon>
        <taxon>Fungi</taxon>
        <taxon>Dikarya</taxon>
        <taxon>Ascomycota</taxon>
        <taxon>Pezizomycotina</taxon>
        <taxon>Eurotiomycetes</taxon>
        <taxon>Eurotiomycetidae</taxon>
        <taxon>Onygenales</taxon>
        <taxon>Onygenales incertae sedis</taxon>
        <taxon>Polytolypa</taxon>
    </lineage>
</organism>
<dbReference type="Gene3D" id="1.10.12.10">
    <property type="entry name" value="Lyase 2-enoyl-coa Hydratase, Chain A, domain 2"/>
    <property type="match status" value="1"/>
</dbReference>
<dbReference type="Pfam" id="PF00378">
    <property type="entry name" value="ECH_1"/>
    <property type="match status" value="1"/>
</dbReference>
<dbReference type="PANTHER" id="PTHR43684:SF4">
    <property type="entry name" value="ENOYL-COA HYDRATASE_ISOMERASE FAMILY PROTEIN (AFU_ORTHOLOGUE AFUA_1G01890)"/>
    <property type="match status" value="1"/>
</dbReference>
<sequence>MQASPALPTSYHTLPFKEIPITHVPESSPTPTKAILLKLNRPQRYNAVTTQMIEELEAAYKYFDANDRIKAIVVTGSGKAFCAGEDLQELKGNPAAVDEHTNNSRRSGRVTLAIHNCRKPIVMAINGPAAGFGITLTLAATIRIACADSKIAFAFSRPGLAMEACSSYFLPRLVGMSRALHLVTTSTTYTASDPLLRELFSDVLPTPEETLARASQSPRRLRHIHPHAEGAHLLESKVFLGMLLSKDSKEGMKSFAQRRNPDFKATMPRDAPIGWP</sequence>
<gene>
    <name evidence="2" type="ORF">AJ80_01146</name>
</gene>
<reference evidence="2 3" key="1">
    <citation type="submission" date="2017-10" db="EMBL/GenBank/DDBJ databases">
        <title>Comparative genomics in systemic dimorphic fungi from Ajellomycetaceae.</title>
        <authorList>
            <person name="Munoz J.F."/>
            <person name="Mcewen J.G."/>
            <person name="Clay O.K."/>
            <person name="Cuomo C.A."/>
        </authorList>
    </citation>
    <scope>NUCLEOTIDE SEQUENCE [LARGE SCALE GENOMIC DNA]</scope>
    <source>
        <strain evidence="2 3">UAMH7299</strain>
    </source>
</reference>
<accession>A0A2B7Z1S3</accession>
<dbReference type="InterPro" id="IPR029045">
    <property type="entry name" value="ClpP/crotonase-like_dom_sf"/>
</dbReference>
<protein>
    <recommendedName>
        <fullName evidence="4">Enoyl-CoA hydratase</fullName>
    </recommendedName>
</protein>
<dbReference type="InterPro" id="IPR051053">
    <property type="entry name" value="ECH/Chromodomain_protein"/>
</dbReference>
<dbReference type="Proteomes" id="UP000224634">
    <property type="component" value="Unassembled WGS sequence"/>
</dbReference>
<dbReference type="AlphaFoldDB" id="A0A2B7Z1S3"/>
<dbReference type="EMBL" id="PDNA01000009">
    <property type="protein sequence ID" value="PGH27189.1"/>
    <property type="molecule type" value="Genomic_DNA"/>
</dbReference>
<keyword evidence="3" id="KW-1185">Reference proteome</keyword>